<name>A0A9P5CGA5_9HYPO</name>
<proteinExistence type="predicted"/>
<organism evidence="2 3">
    <name type="scientific">Trichoderma lentiforme</name>
    <dbReference type="NCBI Taxonomy" id="1567552"/>
    <lineage>
        <taxon>Eukaryota</taxon>
        <taxon>Fungi</taxon>
        <taxon>Dikarya</taxon>
        <taxon>Ascomycota</taxon>
        <taxon>Pezizomycotina</taxon>
        <taxon>Sordariomycetes</taxon>
        <taxon>Hypocreomycetidae</taxon>
        <taxon>Hypocreales</taxon>
        <taxon>Hypocreaceae</taxon>
        <taxon>Trichoderma</taxon>
    </lineage>
</organism>
<gene>
    <name evidence="2" type="ORF">CFAM422_004715</name>
</gene>
<sequence>MCCYFTIGGGGGGGGGTECVHGLGTSTCNENCTREAAFCLVRRASASAHALPANKNQAADLICCLGSKADTPDVLEANEASPRMPAADQQPPCDGSKDGKMGECESPSSSGKHTSRVQVGDRASACASA</sequence>
<evidence type="ECO:0000256" key="1">
    <source>
        <dbReference type="SAM" id="MobiDB-lite"/>
    </source>
</evidence>
<dbReference type="AlphaFoldDB" id="A0A9P5CGA5"/>
<accession>A0A9P5CGA5</accession>
<dbReference type="EMBL" id="QLNT01000007">
    <property type="protein sequence ID" value="KAF3073157.1"/>
    <property type="molecule type" value="Genomic_DNA"/>
</dbReference>
<comment type="caution">
    <text evidence="2">The sequence shown here is derived from an EMBL/GenBank/DDBJ whole genome shotgun (WGS) entry which is preliminary data.</text>
</comment>
<dbReference type="Proteomes" id="UP000801864">
    <property type="component" value="Unassembled WGS sequence"/>
</dbReference>
<evidence type="ECO:0000313" key="3">
    <source>
        <dbReference type="Proteomes" id="UP000801864"/>
    </source>
</evidence>
<keyword evidence="3" id="KW-1185">Reference proteome</keyword>
<reference evidence="2 3" key="1">
    <citation type="submission" date="2018-06" db="EMBL/GenBank/DDBJ databases">
        <title>Genome analysis of cellulolytic fungus Trichoderma lentiforme CFAM-422.</title>
        <authorList>
            <person name="Steindorff A.S."/>
            <person name="Formighieri E.F."/>
            <person name="Midorikawa G.E.O."/>
            <person name="Tamietti M.S."/>
            <person name="Ramos E.Z."/>
            <person name="Silva A.S."/>
            <person name="Bon E.P.S."/>
            <person name="Mendes T.D."/>
            <person name="Damaso M.C.T."/>
            <person name="Favaro L.C.L."/>
        </authorList>
    </citation>
    <scope>NUCLEOTIDE SEQUENCE [LARGE SCALE GENOMIC DNA]</scope>
    <source>
        <strain evidence="2 3">CFAM-422</strain>
    </source>
</reference>
<evidence type="ECO:0000313" key="2">
    <source>
        <dbReference type="EMBL" id="KAF3073157.1"/>
    </source>
</evidence>
<protein>
    <submittedName>
        <fullName evidence="2">Uncharacterized protein</fullName>
    </submittedName>
</protein>
<feature type="region of interest" description="Disordered" evidence="1">
    <location>
        <begin position="74"/>
        <end position="129"/>
    </location>
</feature>